<keyword evidence="6 10" id="KW-0804">Transcription</keyword>
<evidence type="ECO:0000256" key="10">
    <source>
        <dbReference type="RuleBase" id="RU004561"/>
    </source>
</evidence>
<accession>A0A8X8VZB3</accession>
<dbReference type="InterPro" id="IPR010525">
    <property type="entry name" value="ARF_dom"/>
</dbReference>
<dbReference type="SUPFAM" id="SSF54277">
    <property type="entry name" value="CAD &amp; PB1 domains"/>
    <property type="match status" value="1"/>
</dbReference>
<dbReference type="PROSITE" id="PS50863">
    <property type="entry name" value="B3"/>
    <property type="match status" value="1"/>
</dbReference>
<dbReference type="Gene3D" id="3.10.20.90">
    <property type="entry name" value="Phosphatidylinositol 3-kinase Catalytic Subunit, Chain A, domain 1"/>
    <property type="match status" value="1"/>
</dbReference>
<comment type="caution">
    <text evidence="15">The sequence shown here is derived from an EMBL/GenBank/DDBJ whole genome shotgun (WGS) entry which is preliminary data.</text>
</comment>
<dbReference type="AlphaFoldDB" id="A0A8X8VZB3"/>
<evidence type="ECO:0000313" key="15">
    <source>
        <dbReference type="EMBL" id="KAG6385192.1"/>
    </source>
</evidence>
<gene>
    <name evidence="15" type="ORF">SASPL_154020</name>
</gene>
<feature type="region of interest" description="Disordered" evidence="11">
    <location>
        <begin position="563"/>
        <end position="608"/>
    </location>
</feature>
<keyword evidence="4 10" id="KW-0805">Transcription regulation</keyword>
<dbReference type="EMBL" id="PNBA02000022">
    <property type="protein sequence ID" value="KAG6385192.1"/>
    <property type="molecule type" value="Genomic_DNA"/>
</dbReference>
<dbReference type="InterPro" id="IPR033389">
    <property type="entry name" value="AUX/IAA_dom"/>
</dbReference>
<feature type="compositionally biased region" description="Basic and acidic residues" evidence="11">
    <location>
        <begin position="921"/>
        <end position="931"/>
    </location>
</feature>
<feature type="chain" id="PRO_5036444865" description="Auxin response factor" evidence="12">
    <location>
        <begin position="25"/>
        <end position="945"/>
    </location>
</feature>
<dbReference type="SMART" id="SM01019">
    <property type="entry name" value="B3"/>
    <property type="match status" value="1"/>
</dbReference>
<keyword evidence="8 10" id="KW-0927">Auxin signaling pathway</keyword>
<comment type="similarity">
    <text evidence="2 10">Belongs to the ARF family.</text>
</comment>
<dbReference type="InterPro" id="IPR053793">
    <property type="entry name" value="PB1-like"/>
</dbReference>
<evidence type="ECO:0000256" key="8">
    <source>
        <dbReference type="ARBA" id="ARBA00023294"/>
    </source>
</evidence>
<feature type="domain" description="PB1" evidence="14">
    <location>
        <begin position="810"/>
        <end position="894"/>
    </location>
</feature>
<evidence type="ECO:0000256" key="3">
    <source>
        <dbReference type="ARBA" id="ARBA00022473"/>
    </source>
</evidence>
<feature type="region of interest" description="Disordered" evidence="11">
    <location>
        <begin position="900"/>
        <end position="933"/>
    </location>
</feature>
<feature type="domain" description="TF-B3" evidence="13">
    <location>
        <begin position="171"/>
        <end position="273"/>
    </location>
</feature>
<comment type="subunit">
    <text evidence="10">Homodimers and heterodimers.</text>
</comment>
<comment type="function">
    <text evidence="10">Auxin response factors (ARFs) are transcriptional factors that bind specifically to the DNA sequence 5'-TGTCTC-3' found in the auxin-responsive promoter elements (AuxREs).</text>
</comment>
<evidence type="ECO:0000259" key="13">
    <source>
        <dbReference type="PROSITE" id="PS50863"/>
    </source>
</evidence>
<dbReference type="GO" id="GO:0009835">
    <property type="term" value="P:fruit ripening"/>
    <property type="evidence" value="ECO:0007669"/>
    <property type="project" value="UniProtKB-KW"/>
</dbReference>
<dbReference type="PROSITE" id="PS51745">
    <property type="entry name" value="PB1"/>
    <property type="match status" value="1"/>
</dbReference>
<feature type="compositionally biased region" description="Polar residues" evidence="11">
    <location>
        <begin position="906"/>
        <end position="920"/>
    </location>
</feature>
<dbReference type="PANTHER" id="PTHR31384:SF150">
    <property type="entry name" value="AUXIN RESPONSE FACTOR 6"/>
    <property type="match status" value="1"/>
</dbReference>
<dbReference type="GO" id="GO:0009734">
    <property type="term" value="P:auxin-activated signaling pathway"/>
    <property type="evidence" value="ECO:0007669"/>
    <property type="project" value="UniProtKB-KW"/>
</dbReference>
<dbReference type="Pfam" id="PF06507">
    <property type="entry name" value="ARF_AD"/>
    <property type="match status" value="1"/>
</dbReference>
<reference evidence="15" key="1">
    <citation type="submission" date="2018-01" db="EMBL/GenBank/DDBJ databases">
        <authorList>
            <person name="Mao J.F."/>
        </authorList>
    </citation>
    <scope>NUCLEOTIDE SEQUENCE</scope>
    <source>
        <strain evidence="15">Huo1</strain>
        <tissue evidence="15">Leaf</tissue>
    </source>
</reference>
<evidence type="ECO:0000259" key="14">
    <source>
        <dbReference type="PROSITE" id="PS51745"/>
    </source>
</evidence>
<feature type="compositionally biased region" description="Low complexity" evidence="11">
    <location>
        <begin position="567"/>
        <end position="591"/>
    </location>
</feature>
<comment type="subcellular location">
    <subcellularLocation>
        <location evidence="1 10">Nucleus</location>
    </subcellularLocation>
</comment>
<dbReference type="PANTHER" id="PTHR31384">
    <property type="entry name" value="AUXIN RESPONSE FACTOR 4-RELATED"/>
    <property type="match status" value="1"/>
</dbReference>
<reference evidence="15" key="2">
    <citation type="submission" date="2020-08" db="EMBL/GenBank/DDBJ databases">
        <title>Plant Genome Project.</title>
        <authorList>
            <person name="Zhang R.-G."/>
        </authorList>
    </citation>
    <scope>NUCLEOTIDE SEQUENCE</scope>
    <source>
        <strain evidence="15">Huo1</strain>
        <tissue evidence="15">Leaf</tissue>
    </source>
</reference>
<dbReference type="Pfam" id="PF02362">
    <property type="entry name" value="B3"/>
    <property type="match status" value="1"/>
</dbReference>
<feature type="signal peptide" evidence="12">
    <location>
        <begin position="1"/>
        <end position="24"/>
    </location>
</feature>
<keyword evidence="7 10" id="KW-0539">Nucleus</keyword>
<evidence type="ECO:0000256" key="9">
    <source>
        <dbReference type="ARBA" id="ARBA00033478"/>
    </source>
</evidence>
<evidence type="ECO:0000256" key="6">
    <source>
        <dbReference type="ARBA" id="ARBA00023163"/>
    </source>
</evidence>
<evidence type="ECO:0000313" key="16">
    <source>
        <dbReference type="Proteomes" id="UP000298416"/>
    </source>
</evidence>
<evidence type="ECO:0000256" key="5">
    <source>
        <dbReference type="ARBA" id="ARBA00023125"/>
    </source>
</evidence>
<dbReference type="FunFam" id="2.40.330.10:FF:000001">
    <property type="entry name" value="Auxin response factor"/>
    <property type="match status" value="1"/>
</dbReference>
<keyword evidence="12" id="KW-0732">Signal</keyword>
<sequence length="945" mass="105105">MLRLKRVSCVFVLFFKSSSDFGAAYGNAGVVLRIYDMGVEKLTSCCIKIISCWFWMTGETKCLNSELWHACAGPLVSLPLIGSRVVYFPQGHSEQVAASTNKEVDSAIPSYPGLQPQLICQLHNVTMHADIETDEVYAQMTLQPLTTQEQKDLCLLPAELGTPNKQPTNYFCKTLTASDTSTHGGFSVPRRAAEKVFPPLDFSLTPPCQELIAKDLHGNEWKFRHIFRGQPKRHLLTTGWSVFVSAKRLVAGDAVIFIWNENNQLLLGIRRAQRPQTVMPSSVLSSDSMHIGLLAAAAHAAATNSRFTIFYNPRASPTEFVISLVKYAKAVYHTRVSVGMRFRMLFETEESSVRRYMGTITGVSDIDPVRWPNSHWRSVKVGWDESTAGERQPRVSLWEIEPLMTFPMYPSPFSLRLKRPWPSALPSFPGVGDGDMSLNSPLTWLRGGGGIGDQGMQSLNFQRFGMSPFMQQPRLDNSMLGLQPDMYHSMASNSFQDALSLDPSKVPNQLLLQLQQNVSASPIQNQMLQQSNPQQTFVQNFPENVMSQAQMLHQQLELHQQFKDQQEQQLQQHEQRVQQSQQMHQHLQDQQNKTTIQHGPRMGQASQHQLSPLQAMASTSQLHNFSDLIGNHVSSSNAPSMPQNLLTSFSNEGMVNWHGPNNTLVSHSSSSKRVALDPQLPPKVSQFGMLHPDELVTPGPKLPDLSALLPPFPEREFLGLQGASDSHNKSPYGVTTDSSSAMMLNGLSSSFSNTGNENGSFSMPYATPAFVSAAGTEFPRNSEMTSSSCVDESGYLQASENADQTNPPPGTFVKVHKTGSFGRSLDISKFSSYNELRSELAQLFRLEGLLDDRQRSGWQLVFVDRENDILLLGDDPWQEFVNSVSCIKILSPNEVQHMGKEGLDLPNTSQSQVLPNNGSSCDDRTSHKESRGSFNRIPSVGLFDY</sequence>
<dbReference type="InterPro" id="IPR015300">
    <property type="entry name" value="DNA-bd_pseudobarrel_sf"/>
</dbReference>
<evidence type="ECO:0000256" key="12">
    <source>
        <dbReference type="SAM" id="SignalP"/>
    </source>
</evidence>
<keyword evidence="5 10" id="KW-0238">DNA-binding</keyword>
<dbReference type="Proteomes" id="UP000298416">
    <property type="component" value="Unassembled WGS sequence"/>
</dbReference>
<evidence type="ECO:0000256" key="2">
    <source>
        <dbReference type="ARBA" id="ARBA00007853"/>
    </source>
</evidence>
<proteinExistence type="inferred from homology"/>
<dbReference type="InterPro" id="IPR044835">
    <property type="entry name" value="ARF_plant"/>
</dbReference>
<dbReference type="Gene3D" id="2.40.330.10">
    <property type="entry name" value="DNA-binding pseudobarrel domain"/>
    <property type="match status" value="1"/>
</dbReference>
<dbReference type="FunFam" id="2.30.30.1040:FF:000001">
    <property type="entry name" value="Auxin response factor"/>
    <property type="match status" value="1"/>
</dbReference>
<dbReference type="Pfam" id="PF02309">
    <property type="entry name" value="AUX_IAA"/>
    <property type="match status" value="1"/>
</dbReference>
<keyword evidence="16" id="KW-1185">Reference proteome</keyword>
<dbReference type="SUPFAM" id="SSF101936">
    <property type="entry name" value="DNA-binding pseudobarrel domain"/>
    <property type="match status" value="1"/>
</dbReference>
<evidence type="ECO:0000256" key="4">
    <source>
        <dbReference type="ARBA" id="ARBA00023015"/>
    </source>
</evidence>
<dbReference type="GO" id="GO:0005634">
    <property type="term" value="C:nucleus"/>
    <property type="evidence" value="ECO:0007669"/>
    <property type="project" value="UniProtKB-SubCell"/>
</dbReference>
<dbReference type="GO" id="GO:0006355">
    <property type="term" value="P:regulation of DNA-templated transcription"/>
    <property type="evidence" value="ECO:0007669"/>
    <property type="project" value="InterPro"/>
</dbReference>
<keyword evidence="3" id="KW-0217">Developmental protein</keyword>
<dbReference type="InterPro" id="IPR003340">
    <property type="entry name" value="B3_DNA-bd"/>
</dbReference>
<dbReference type="CDD" id="cd10017">
    <property type="entry name" value="B3_DNA"/>
    <property type="match status" value="1"/>
</dbReference>
<evidence type="ECO:0000256" key="11">
    <source>
        <dbReference type="SAM" id="MobiDB-lite"/>
    </source>
</evidence>
<organism evidence="15">
    <name type="scientific">Salvia splendens</name>
    <name type="common">Scarlet sage</name>
    <dbReference type="NCBI Taxonomy" id="180675"/>
    <lineage>
        <taxon>Eukaryota</taxon>
        <taxon>Viridiplantae</taxon>
        <taxon>Streptophyta</taxon>
        <taxon>Embryophyta</taxon>
        <taxon>Tracheophyta</taxon>
        <taxon>Spermatophyta</taxon>
        <taxon>Magnoliopsida</taxon>
        <taxon>eudicotyledons</taxon>
        <taxon>Gunneridae</taxon>
        <taxon>Pentapetalae</taxon>
        <taxon>asterids</taxon>
        <taxon>lamiids</taxon>
        <taxon>Lamiales</taxon>
        <taxon>Lamiaceae</taxon>
        <taxon>Nepetoideae</taxon>
        <taxon>Mentheae</taxon>
        <taxon>Salviinae</taxon>
        <taxon>Salvia</taxon>
        <taxon>Salvia subgen. Calosphace</taxon>
        <taxon>core Calosphace</taxon>
    </lineage>
</organism>
<dbReference type="Gene3D" id="2.30.30.1040">
    <property type="match status" value="1"/>
</dbReference>
<keyword evidence="9" id="KW-0292">Fruit ripening</keyword>
<dbReference type="FunFam" id="3.10.20.90:FF:000047">
    <property type="entry name" value="Auxin response factor"/>
    <property type="match status" value="1"/>
</dbReference>
<evidence type="ECO:0000256" key="7">
    <source>
        <dbReference type="ARBA" id="ARBA00023242"/>
    </source>
</evidence>
<dbReference type="GO" id="GO:0003677">
    <property type="term" value="F:DNA binding"/>
    <property type="evidence" value="ECO:0007669"/>
    <property type="project" value="UniProtKB-KW"/>
</dbReference>
<name>A0A8X8VZB3_SALSN</name>
<protein>
    <recommendedName>
        <fullName evidence="10">Auxin response factor</fullName>
    </recommendedName>
</protein>
<evidence type="ECO:0000256" key="1">
    <source>
        <dbReference type="ARBA" id="ARBA00004123"/>
    </source>
</evidence>